<dbReference type="EMBL" id="BPLQ01011307">
    <property type="protein sequence ID" value="GIY57252.1"/>
    <property type="molecule type" value="Genomic_DNA"/>
</dbReference>
<gene>
    <name evidence="2" type="primary">AVEN_114505_1</name>
    <name evidence="2" type="ORF">CDAR_534721</name>
</gene>
<keyword evidence="1" id="KW-0175">Coiled coil</keyword>
<evidence type="ECO:0000313" key="3">
    <source>
        <dbReference type="Proteomes" id="UP001054837"/>
    </source>
</evidence>
<name>A0AAV4UHN6_9ARAC</name>
<accession>A0AAV4UHN6</accession>
<dbReference type="AlphaFoldDB" id="A0AAV4UHN6"/>
<evidence type="ECO:0000313" key="2">
    <source>
        <dbReference type="EMBL" id="GIY57252.1"/>
    </source>
</evidence>
<dbReference type="Proteomes" id="UP001054837">
    <property type="component" value="Unassembled WGS sequence"/>
</dbReference>
<feature type="coiled-coil region" evidence="1">
    <location>
        <begin position="124"/>
        <end position="151"/>
    </location>
</feature>
<protein>
    <recommendedName>
        <fullName evidence="4">DNA-directed DNA polymerase</fullName>
    </recommendedName>
</protein>
<evidence type="ECO:0008006" key="4">
    <source>
        <dbReference type="Google" id="ProtNLM"/>
    </source>
</evidence>
<comment type="caution">
    <text evidence="2">The sequence shown here is derived from an EMBL/GenBank/DDBJ whole genome shotgun (WGS) entry which is preliminary data.</text>
</comment>
<keyword evidence="3" id="KW-1185">Reference proteome</keyword>
<proteinExistence type="predicted"/>
<reference evidence="2 3" key="1">
    <citation type="submission" date="2021-06" db="EMBL/GenBank/DDBJ databases">
        <title>Caerostris darwini draft genome.</title>
        <authorList>
            <person name="Kono N."/>
            <person name="Arakawa K."/>
        </authorList>
    </citation>
    <scope>NUCLEOTIDE SEQUENCE [LARGE SCALE GENOMIC DNA]</scope>
</reference>
<sequence length="168" mass="20199">MDCEEKYKETELPPKEAFYNRLNECDISDKDYKHAQNVWKSFNINNLREYSELYVKTDVLILADIFEKFRDVCLKTYKLDPAWYFTAPGDIIALGFTNEDNRERIRYLCYYCEFMFEMYLKYEYDDTKENFQEMTDLIEKEENEAIKLNALGVLYDIQKIYFAGKGGL</sequence>
<organism evidence="2 3">
    <name type="scientific">Caerostris darwini</name>
    <dbReference type="NCBI Taxonomy" id="1538125"/>
    <lineage>
        <taxon>Eukaryota</taxon>
        <taxon>Metazoa</taxon>
        <taxon>Ecdysozoa</taxon>
        <taxon>Arthropoda</taxon>
        <taxon>Chelicerata</taxon>
        <taxon>Arachnida</taxon>
        <taxon>Araneae</taxon>
        <taxon>Araneomorphae</taxon>
        <taxon>Entelegynae</taxon>
        <taxon>Araneoidea</taxon>
        <taxon>Araneidae</taxon>
        <taxon>Caerostris</taxon>
    </lineage>
</organism>
<evidence type="ECO:0000256" key="1">
    <source>
        <dbReference type="SAM" id="Coils"/>
    </source>
</evidence>